<feature type="domain" description="Serine aminopeptidase S33" evidence="1">
    <location>
        <begin position="38"/>
        <end position="245"/>
    </location>
</feature>
<keyword evidence="2" id="KW-0378">Hydrolase</keyword>
<comment type="caution">
    <text evidence="2">The sequence shown here is derived from an EMBL/GenBank/DDBJ whole genome shotgun (WGS) entry which is preliminary data.</text>
</comment>
<dbReference type="InterPro" id="IPR022742">
    <property type="entry name" value="Hydrolase_4"/>
</dbReference>
<dbReference type="RefSeq" id="WP_038986133.1">
    <property type="nucleotide sequence ID" value="NZ_JWJO01000021.1"/>
</dbReference>
<evidence type="ECO:0000313" key="2">
    <source>
        <dbReference type="EMBL" id="KZE79807.1"/>
    </source>
</evidence>
<proteinExistence type="predicted"/>
<protein>
    <submittedName>
        <fullName evidence="2">Alpha/beta hydrolase</fullName>
    </submittedName>
</protein>
<evidence type="ECO:0000313" key="3">
    <source>
        <dbReference type="Proteomes" id="UP000076630"/>
    </source>
</evidence>
<accession>A0A165RYA1</accession>
<sequence length="315" mass="36821">MNLHLTFDKYITHQHPFDNDYEGKVVTTLIESRGNRKENKQTVFYIHGFCDYFFQYHVMDYFNERGIDFYAIDLRKYGRSLLGHQHPNYCKSMREYFPDIDYGLEFILKEKSSTQVFLLGHSTGGLLATYYSMFGLLKERLGGLILNSPFFDFNIPFYVKPFIGSVAKKKVSKDIFASNDQMSDVYGKSLHQSYDGEWEYNTTWKPVKPFEVYYAWILAVQHAQELIQEVVLHSEFPILLMYSDKSGHTSKWTSLSQSSDIVLNVKDIEKIGEKLSNTVEKVCIENGMHDLFLSSTVVREKALMSVFQFLEKYKK</sequence>
<dbReference type="PANTHER" id="PTHR42886:SF29">
    <property type="entry name" value="PUMMELIG, ISOFORM A"/>
    <property type="match status" value="1"/>
</dbReference>
<keyword evidence="3" id="KW-1185">Reference proteome</keyword>
<gene>
    <name evidence="2" type="ORF">AV926_11590</name>
</gene>
<dbReference type="AlphaFoldDB" id="A0A165RYA1"/>
<evidence type="ECO:0000259" key="1">
    <source>
        <dbReference type="Pfam" id="PF12146"/>
    </source>
</evidence>
<dbReference type="SUPFAM" id="SSF53474">
    <property type="entry name" value="alpha/beta-Hydrolases"/>
    <property type="match status" value="1"/>
</dbReference>
<organism evidence="2 3">
    <name type="scientific">Myroides marinus</name>
    <dbReference type="NCBI Taxonomy" id="703342"/>
    <lineage>
        <taxon>Bacteria</taxon>
        <taxon>Pseudomonadati</taxon>
        <taxon>Bacteroidota</taxon>
        <taxon>Flavobacteriia</taxon>
        <taxon>Flavobacteriales</taxon>
        <taxon>Flavobacteriaceae</taxon>
        <taxon>Myroides</taxon>
    </lineage>
</organism>
<dbReference type="EMBL" id="LQNU01000059">
    <property type="protein sequence ID" value="KZE79807.1"/>
    <property type="molecule type" value="Genomic_DNA"/>
</dbReference>
<dbReference type="PANTHER" id="PTHR42886">
    <property type="entry name" value="RE40534P-RELATED"/>
    <property type="match status" value="1"/>
</dbReference>
<reference evidence="2 3" key="1">
    <citation type="submission" date="2016-01" db="EMBL/GenBank/DDBJ databases">
        <title>Whole genome sequencing of Myroides marinus L41.</title>
        <authorList>
            <person name="Hong K.W."/>
        </authorList>
    </citation>
    <scope>NUCLEOTIDE SEQUENCE [LARGE SCALE GENOMIC DNA]</scope>
    <source>
        <strain evidence="2 3">L41</strain>
    </source>
</reference>
<dbReference type="OrthoDB" id="9801217at2"/>
<dbReference type="InterPro" id="IPR029058">
    <property type="entry name" value="AB_hydrolase_fold"/>
</dbReference>
<name>A0A165RYA1_9FLAO</name>
<dbReference type="Pfam" id="PF12146">
    <property type="entry name" value="Hydrolase_4"/>
    <property type="match status" value="1"/>
</dbReference>
<dbReference type="Proteomes" id="UP000076630">
    <property type="component" value="Unassembled WGS sequence"/>
</dbReference>
<dbReference type="Gene3D" id="3.40.50.1820">
    <property type="entry name" value="alpha/beta hydrolase"/>
    <property type="match status" value="1"/>
</dbReference>
<dbReference type="GO" id="GO:0016787">
    <property type="term" value="F:hydrolase activity"/>
    <property type="evidence" value="ECO:0007669"/>
    <property type="project" value="UniProtKB-KW"/>
</dbReference>